<dbReference type="GeneID" id="20088382"/>
<dbReference type="OrthoDB" id="514292at2759"/>
<dbReference type="GO" id="GO:0005634">
    <property type="term" value="C:nucleus"/>
    <property type="evidence" value="ECO:0007669"/>
    <property type="project" value="TreeGrafter"/>
</dbReference>
<dbReference type="VEuPathDB" id="FungiDB:H310_11332"/>
<protein>
    <recommendedName>
        <fullName evidence="1">Cyclin-D1-binding protein 1-like N-terminal domain-containing protein</fullName>
    </recommendedName>
</protein>
<accession>A0A024TNU7</accession>
<dbReference type="PROSITE" id="PS00018">
    <property type="entry name" value="EF_HAND_1"/>
    <property type="match status" value="1"/>
</dbReference>
<dbReference type="PANTHER" id="PTHR15492">
    <property type="entry name" value="CYCLIN D1-BINDING PROTEIN 1"/>
    <property type="match status" value="1"/>
</dbReference>
<evidence type="ECO:0000313" key="2">
    <source>
        <dbReference type="EMBL" id="ETV95007.1"/>
    </source>
</evidence>
<dbReference type="RefSeq" id="XP_008876180.1">
    <property type="nucleotide sequence ID" value="XM_008877958.1"/>
</dbReference>
<dbReference type="eggNOG" id="ENOG502RZSJ">
    <property type="taxonomic scope" value="Eukaryota"/>
</dbReference>
<dbReference type="Gene3D" id="1.20.1420.10">
    <property type="entry name" value="Talin, central domain"/>
    <property type="match status" value="1"/>
</dbReference>
<dbReference type="AlphaFoldDB" id="A0A024TNU7"/>
<evidence type="ECO:0000259" key="1">
    <source>
        <dbReference type="Pfam" id="PF13324"/>
    </source>
</evidence>
<dbReference type="Gene3D" id="1.20.1410.10">
    <property type="entry name" value="I/LWEQ domain"/>
    <property type="match status" value="1"/>
</dbReference>
<dbReference type="Pfam" id="PF13324">
    <property type="entry name" value="GCIP_N"/>
    <property type="match status" value="1"/>
</dbReference>
<dbReference type="InterPro" id="IPR018247">
    <property type="entry name" value="EF_Hand_1_Ca_BS"/>
</dbReference>
<dbReference type="InterPro" id="IPR026907">
    <property type="entry name" value="GCIP-like"/>
</dbReference>
<organism evidence="2">
    <name type="scientific">Aphanomyces invadans</name>
    <dbReference type="NCBI Taxonomy" id="157072"/>
    <lineage>
        <taxon>Eukaryota</taxon>
        <taxon>Sar</taxon>
        <taxon>Stramenopiles</taxon>
        <taxon>Oomycota</taxon>
        <taxon>Saprolegniomycetes</taxon>
        <taxon>Saprolegniales</taxon>
        <taxon>Verrucalvaceae</taxon>
        <taxon>Aphanomyces</taxon>
    </lineage>
</organism>
<gene>
    <name evidence="2" type="ORF">H310_11332</name>
</gene>
<name>A0A024TNU7_9STRA</name>
<dbReference type="EMBL" id="KI913982">
    <property type="protein sequence ID" value="ETV95007.1"/>
    <property type="molecule type" value="Genomic_DNA"/>
</dbReference>
<reference evidence="2" key="1">
    <citation type="submission" date="2013-12" db="EMBL/GenBank/DDBJ databases">
        <title>The Genome Sequence of Aphanomyces invadans NJM9701.</title>
        <authorList>
            <consortium name="The Broad Institute Genomics Platform"/>
            <person name="Russ C."/>
            <person name="Tyler B."/>
            <person name="van West P."/>
            <person name="Dieguez-Uribeondo J."/>
            <person name="Young S.K."/>
            <person name="Zeng Q."/>
            <person name="Gargeya S."/>
            <person name="Fitzgerald M."/>
            <person name="Abouelleil A."/>
            <person name="Alvarado L."/>
            <person name="Chapman S.B."/>
            <person name="Gainer-Dewar J."/>
            <person name="Goldberg J."/>
            <person name="Griggs A."/>
            <person name="Gujja S."/>
            <person name="Hansen M."/>
            <person name="Howarth C."/>
            <person name="Imamovic A."/>
            <person name="Ireland A."/>
            <person name="Larimer J."/>
            <person name="McCowan C."/>
            <person name="Murphy C."/>
            <person name="Pearson M."/>
            <person name="Poon T.W."/>
            <person name="Priest M."/>
            <person name="Roberts A."/>
            <person name="Saif S."/>
            <person name="Shea T."/>
            <person name="Sykes S."/>
            <person name="Wortman J."/>
            <person name="Nusbaum C."/>
            <person name="Birren B."/>
        </authorList>
    </citation>
    <scope>NUCLEOTIDE SEQUENCE [LARGE SCALE GENOMIC DNA]</scope>
    <source>
        <strain evidence="2">NJM9701</strain>
    </source>
</reference>
<feature type="domain" description="Cyclin-D1-binding protein 1-like N-terminal" evidence="1">
    <location>
        <begin position="48"/>
        <end position="176"/>
    </location>
</feature>
<proteinExistence type="predicted"/>
<sequence length="346" mass="37181">MDELIVGVQGLLDDMRSIEAKNQQHGFKATFWQQNSDFSLGRDVLIAAGGSISHAVTKFSLVLGKEKVTPDSYSVCPTLFQPCEQLLSALKVAVFAGAGYALTKELCSGVHGIFANVLDLSKRLEAKDLTRVPELTGRIWDGCAALETLSKSNLIATKRVMLQSVSVLNDTVQELSGDLQAATEALINEQTTDNDHGARDVELEDDLDFDMDGVLSEHEVHQFKLCVEMLQMAAAIAKKGVLALNSVADGQDGCMQWGATFPSLYDALYDAVVDMGADLSPPFEASVVAEHVEVLQRAATAVLTHLQHQPGTDRPHADVAKGLQAFQDKSAAALTALRHGDDGGVY</sequence>
<dbReference type="PANTHER" id="PTHR15492:SF1">
    <property type="entry name" value="CYCLIN-D1-BINDING PROTEIN 1"/>
    <property type="match status" value="1"/>
</dbReference>
<dbReference type="STRING" id="157072.A0A024TNU7"/>
<dbReference type="InterPro" id="IPR049317">
    <property type="entry name" value="GCIP-like_N"/>
</dbReference>